<keyword evidence="2" id="KW-1185">Reference proteome</keyword>
<dbReference type="Proteomes" id="UP000297241">
    <property type="component" value="Unassembled WGS sequence"/>
</dbReference>
<dbReference type="RefSeq" id="WP_135756475.1">
    <property type="nucleotide sequence ID" value="NZ_RQHS01000012.1"/>
</dbReference>
<dbReference type="AlphaFoldDB" id="A0A4Z1ADE5"/>
<name>A0A4Z1ADE5_9LEPT</name>
<evidence type="ECO:0008006" key="3">
    <source>
        <dbReference type="Google" id="ProtNLM"/>
    </source>
</evidence>
<evidence type="ECO:0000313" key="1">
    <source>
        <dbReference type="EMBL" id="TGN00009.1"/>
    </source>
</evidence>
<protein>
    <recommendedName>
        <fullName evidence="3">TIGR04255 family protein</fullName>
    </recommendedName>
</protein>
<proteinExistence type="predicted"/>
<accession>A0A4Z1ADE5</accession>
<gene>
    <name evidence="1" type="ORF">EHR06_07765</name>
</gene>
<dbReference type="EMBL" id="RQHS01000012">
    <property type="protein sequence ID" value="TGN00009.1"/>
    <property type="molecule type" value="Genomic_DNA"/>
</dbReference>
<evidence type="ECO:0000313" key="2">
    <source>
        <dbReference type="Proteomes" id="UP000297241"/>
    </source>
</evidence>
<organism evidence="1 2">
    <name type="scientific">Leptospira dzoumogneensis</name>
    <dbReference type="NCBI Taxonomy" id="2484904"/>
    <lineage>
        <taxon>Bacteria</taxon>
        <taxon>Pseudomonadati</taxon>
        <taxon>Spirochaetota</taxon>
        <taxon>Spirochaetia</taxon>
        <taxon>Leptospirales</taxon>
        <taxon>Leptospiraceae</taxon>
        <taxon>Leptospira</taxon>
    </lineage>
</organism>
<comment type="caution">
    <text evidence="1">The sequence shown here is derived from an EMBL/GenBank/DDBJ whole genome shotgun (WGS) entry which is preliminary data.</text>
</comment>
<sequence>MYYKIFSEIRFPAATDFFDVKGKMLKTYWPESFSHFQMDDNSTILRFHNAQDMTFTGLFLSNDILAISFKNFVFSVEAPPTENYFLDKYKKHIKGFTKIIDLGKIIRLGLRGVFCINEIDFKTVVSRVNKGKIFQPNLINSLGEGFQIEDFAITFQQKDSRIQAGPMKKSQQHPSLLNNFAFIDKVPEEFLYLDIDVSVRNIEFQKLNSHLQALSNDLWSKMEGFKNELLEASKD</sequence>
<reference evidence="1" key="1">
    <citation type="journal article" date="2019" name="PLoS Negl. Trop. Dis.">
        <title>Revisiting the worldwide diversity of Leptospira species in the environment.</title>
        <authorList>
            <person name="Vincent A.T."/>
            <person name="Schiettekatte O."/>
            <person name="Bourhy P."/>
            <person name="Veyrier F.J."/>
            <person name="Picardeau M."/>
        </authorList>
    </citation>
    <scope>NUCLEOTIDE SEQUENCE [LARGE SCALE GENOMIC DNA]</scope>
    <source>
        <strain evidence="1">201601113</strain>
    </source>
</reference>